<feature type="compositionally biased region" description="Acidic residues" evidence="1">
    <location>
        <begin position="46"/>
        <end position="68"/>
    </location>
</feature>
<comment type="caution">
    <text evidence="2">The sequence shown here is derived from an EMBL/GenBank/DDBJ whole genome shotgun (WGS) entry which is preliminary data.</text>
</comment>
<evidence type="ECO:0000313" key="3">
    <source>
        <dbReference type="Proteomes" id="UP001521785"/>
    </source>
</evidence>
<accession>A0ABR3RE12</accession>
<proteinExistence type="predicted"/>
<evidence type="ECO:0000256" key="1">
    <source>
        <dbReference type="SAM" id="MobiDB-lite"/>
    </source>
</evidence>
<sequence>MASRQLSFHAELTQQVWGATKPVTVDREFKGQLTPGIGPQKAVPYCDDDELAETESIDGSSDDEDFGEFETPNSSSDDETWVSIDYNKFEDMTSGVADLAAYANRPALKNLEDSEYAMSPPPSPLPRGYLRSTQNVDAYLHPMDSGGTNELGDLLSFESSSYGDYTPLVNADTGSVSSAQARHGTPAERIWILGKTAFTRLASARQGAGKQAKQAVAAWKTSFVDKEHDDLARVAREAKMIPMVKLQPASARDLRPDFVSGAMANDDGAKDSHVGYMAESWMDAEKRAWDA</sequence>
<dbReference type="Proteomes" id="UP001521785">
    <property type="component" value="Unassembled WGS sequence"/>
</dbReference>
<name>A0ABR3RE12_9PLEO</name>
<evidence type="ECO:0000313" key="2">
    <source>
        <dbReference type="EMBL" id="KAL1602473.1"/>
    </source>
</evidence>
<feature type="region of interest" description="Disordered" evidence="1">
    <location>
        <begin position="31"/>
        <end position="79"/>
    </location>
</feature>
<protein>
    <submittedName>
        <fullName evidence="2">Uncharacterized protein</fullName>
    </submittedName>
</protein>
<organism evidence="2 3">
    <name type="scientific">Paraconiothyrium brasiliense</name>
    <dbReference type="NCBI Taxonomy" id="300254"/>
    <lineage>
        <taxon>Eukaryota</taxon>
        <taxon>Fungi</taxon>
        <taxon>Dikarya</taxon>
        <taxon>Ascomycota</taxon>
        <taxon>Pezizomycotina</taxon>
        <taxon>Dothideomycetes</taxon>
        <taxon>Pleosporomycetidae</taxon>
        <taxon>Pleosporales</taxon>
        <taxon>Massarineae</taxon>
        <taxon>Didymosphaeriaceae</taxon>
        <taxon>Paraconiothyrium</taxon>
    </lineage>
</organism>
<keyword evidence="3" id="KW-1185">Reference proteome</keyword>
<dbReference type="EMBL" id="JAKJXO020000007">
    <property type="protein sequence ID" value="KAL1602473.1"/>
    <property type="molecule type" value="Genomic_DNA"/>
</dbReference>
<reference evidence="2 3" key="1">
    <citation type="submission" date="2024-02" db="EMBL/GenBank/DDBJ databases">
        <title>De novo assembly and annotation of 12 fungi associated with fruit tree decline syndrome in Ontario, Canada.</title>
        <authorList>
            <person name="Sulman M."/>
            <person name="Ellouze W."/>
            <person name="Ilyukhin E."/>
        </authorList>
    </citation>
    <scope>NUCLEOTIDE SEQUENCE [LARGE SCALE GENOMIC DNA]</scope>
    <source>
        <strain evidence="2 3">M42-189</strain>
    </source>
</reference>
<gene>
    <name evidence="2" type="ORF">SLS60_005889</name>
</gene>